<feature type="region of interest" description="Disordered" evidence="1">
    <location>
        <begin position="1"/>
        <end position="61"/>
    </location>
</feature>
<dbReference type="EMBL" id="BPWL01000009">
    <property type="protein sequence ID" value="GJJ13736.1"/>
    <property type="molecule type" value="Genomic_DNA"/>
</dbReference>
<accession>A0AAV5ALC4</accession>
<keyword evidence="3" id="KW-1185">Reference proteome</keyword>
<sequence length="107" mass="11630">MPPKATPLKVPTNGISSIPGPLTPRNTTTSNFTKPSETAISNEQSGETAVGNMSSPLELTSRYPSTATGEQVYRHVAASFRKEYEVSFCIEKKHEEGTDERLSAQTK</sequence>
<protein>
    <submittedName>
        <fullName evidence="2">Uncharacterized protein</fullName>
    </submittedName>
</protein>
<dbReference type="Proteomes" id="UP001050691">
    <property type="component" value="Unassembled WGS sequence"/>
</dbReference>
<dbReference type="AlphaFoldDB" id="A0AAV5ALC4"/>
<evidence type="ECO:0000256" key="1">
    <source>
        <dbReference type="SAM" id="MobiDB-lite"/>
    </source>
</evidence>
<gene>
    <name evidence="2" type="ORF">Clacol_007992</name>
</gene>
<proteinExistence type="predicted"/>
<name>A0AAV5ALC4_9AGAM</name>
<evidence type="ECO:0000313" key="2">
    <source>
        <dbReference type="EMBL" id="GJJ13736.1"/>
    </source>
</evidence>
<organism evidence="2 3">
    <name type="scientific">Clathrus columnatus</name>
    <dbReference type="NCBI Taxonomy" id="1419009"/>
    <lineage>
        <taxon>Eukaryota</taxon>
        <taxon>Fungi</taxon>
        <taxon>Dikarya</taxon>
        <taxon>Basidiomycota</taxon>
        <taxon>Agaricomycotina</taxon>
        <taxon>Agaricomycetes</taxon>
        <taxon>Phallomycetidae</taxon>
        <taxon>Phallales</taxon>
        <taxon>Clathraceae</taxon>
        <taxon>Clathrus</taxon>
    </lineage>
</organism>
<evidence type="ECO:0000313" key="3">
    <source>
        <dbReference type="Proteomes" id="UP001050691"/>
    </source>
</evidence>
<feature type="compositionally biased region" description="Polar residues" evidence="1">
    <location>
        <begin position="24"/>
        <end position="61"/>
    </location>
</feature>
<comment type="caution">
    <text evidence="2">The sequence shown here is derived from an EMBL/GenBank/DDBJ whole genome shotgun (WGS) entry which is preliminary data.</text>
</comment>
<reference evidence="2" key="1">
    <citation type="submission" date="2021-10" db="EMBL/GenBank/DDBJ databases">
        <title>De novo Genome Assembly of Clathrus columnatus (Basidiomycota, Fungi) Using Illumina and Nanopore Sequence Data.</title>
        <authorList>
            <person name="Ogiso-Tanaka E."/>
            <person name="Itagaki H."/>
            <person name="Hosoya T."/>
            <person name="Hosaka K."/>
        </authorList>
    </citation>
    <scope>NUCLEOTIDE SEQUENCE</scope>
    <source>
        <strain evidence="2">MO-923</strain>
    </source>
</reference>